<feature type="domain" description="EF-hand" evidence="7">
    <location>
        <begin position="294"/>
        <end position="329"/>
    </location>
</feature>
<keyword evidence="6" id="KW-0449">Lipoprotein</keyword>
<dbReference type="InterPro" id="IPR002048">
    <property type="entry name" value="EF_hand_dom"/>
</dbReference>
<dbReference type="PRINTS" id="PR00450">
    <property type="entry name" value="RECOVERIN"/>
</dbReference>
<evidence type="ECO:0000313" key="9">
    <source>
        <dbReference type="Proteomes" id="UP000023152"/>
    </source>
</evidence>
<dbReference type="InterPro" id="IPR018247">
    <property type="entry name" value="EF_Hand_1_Ca_BS"/>
</dbReference>
<dbReference type="AlphaFoldDB" id="X6PEK5"/>
<dbReference type="PANTHER" id="PTHR23055">
    <property type="entry name" value="CALCIUM BINDING PROTEINS"/>
    <property type="match status" value="1"/>
</dbReference>
<evidence type="ECO:0000256" key="4">
    <source>
        <dbReference type="ARBA" id="ARBA00022737"/>
    </source>
</evidence>
<evidence type="ECO:0000259" key="7">
    <source>
        <dbReference type="PROSITE" id="PS50222"/>
    </source>
</evidence>
<evidence type="ECO:0000256" key="3">
    <source>
        <dbReference type="ARBA" id="ARBA00022723"/>
    </source>
</evidence>
<comment type="similarity">
    <text evidence="1">Belongs to the recoverin family.</text>
</comment>
<dbReference type="PANTHER" id="PTHR23055:SF178">
    <property type="entry name" value="NEUROCALCIN HOMOLOG"/>
    <property type="match status" value="1"/>
</dbReference>
<proteinExistence type="inferred from homology"/>
<name>X6PEK5_RETFI</name>
<dbReference type="SUPFAM" id="SSF47473">
    <property type="entry name" value="EF-hand"/>
    <property type="match status" value="1"/>
</dbReference>
<reference evidence="8 9" key="1">
    <citation type="journal article" date="2013" name="Curr. Biol.">
        <title>The Genome of the Foraminiferan Reticulomyxa filosa.</title>
        <authorList>
            <person name="Glockner G."/>
            <person name="Hulsmann N."/>
            <person name="Schleicher M."/>
            <person name="Noegel A.A."/>
            <person name="Eichinger L."/>
            <person name="Gallinger C."/>
            <person name="Pawlowski J."/>
            <person name="Sierra R."/>
            <person name="Euteneuer U."/>
            <person name="Pillet L."/>
            <person name="Moustafa A."/>
            <person name="Platzer M."/>
            <person name="Groth M."/>
            <person name="Szafranski K."/>
            <person name="Schliwa M."/>
        </authorList>
    </citation>
    <scope>NUCLEOTIDE SEQUENCE [LARGE SCALE GENOMIC DNA]</scope>
</reference>
<feature type="domain" description="EF-hand" evidence="7">
    <location>
        <begin position="258"/>
        <end position="293"/>
    </location>
</feature>
<gene>
    <name evidence="8" type="ORF">RFI_00411</name>
</gene>
<protein>
    <recommendedName>
        <fullName evidence="7">EF-hand domain-containing protein</fullName>
    </recommendedName>
</protein>
<sequence length="354" mass="41093">KIKLFVKIELKKKYLNQICRRVFYFNLKAFNEKNRVINLTLQSKIQIEAVFQGKKRRFEDIDRTISYSDLGLFYICFVLLLSSKRGYMTALNEIVFKLSNAAGTSVRLYALNDFGRKKFIREDQDLAEAIEKSTWSILKLELEPITNEFNSTWGNNDSSWFNWDWDDNSWGGWDKQNQSTDTYWSWHSYHKDLDSKMNDASLNQSFSDNEVISEFAQKYGLSTNKVGPLWKAFQVEAKDGFIDAKSFFSVLNQVVGVTDKSHAVVLFQAFDYDRNGKLDFRELCAGFALLTRGNPEDKIRMAFKSFDKNNNNRITKQDIFSIIKIINVAKGSNVSDKALRELKTILVLYNLKST</sequence>
<organism evidence="8 9">
    <name type="scientific">Reticulomyxa filosa</name>
    <dbReference type="NCBI Taxonomy" id="46433"/>
    <lineage>
        <taxon>Eukaryota</taxon>
        <taxon>Sar</taxon>
        <taxon>Rhizaria</taxon>
        <taxon>Retaria</taxon>
        <taxon>Foraminifera</taxon>
        <taxon>Monothalamids</taxon>
        <taxon>Reticulomyxidae</taxon>
        <taxon>Reticulomyxa</taxon>
    </lineage>
</organism>
<feature type="non-terminal residue" evidence="8">
    <location>
        <position position="1"/>
    </location>
</feature>
<keyword evidence="4" id="KW-0677">Repeat</keyword>
<keyword evidence="9" id="KW-1185">Reference proteome</keyword>
<dbReference type="GO" id="GO:0005509">
    <property type="term" value="F:calcium ion binding"/>
    <property type="evidence" value="ECO:0007669"/>
    <property type="project" value="InterPro"/>
</dbReference>
<dbReference type="OrthoDB" id="191686at2759"/>
<dbReference type="InterPro" id="IPR011992">
    <property type="entry name" value="EF-hand-dom_pair"/>
</dbReference>
<keyword evidence="2" id="KW-0519">Myristate</keyword>
<evidence type="ECO:0000256" key="6">
    <source>
        <dbReference type="ARBA" id="ARBA00023288"/>
    </source>
</evidence>
<dbReference type="PROSITE" id="PS50222">
    <property type="entry name" value="EF_HAND_2"/>
    <property type="match status" value="2"/>
</dbReference>
<evidence type="ECO:0000313" key="8">
    <source>
        <dbReference type="EMBL" id="ETO36656.1"/>
    </source>
</evidence>
<dbReference type="Pfam" id="PF13833">
    <property type="entry name" value="EF-hand_8"/>
    <property type="match status" value="1"/>
</dbReference>
<dbReference type="Proteomes" id="UP000023152">
    <property type="component" value="Unassembled WGS sequence"/>
</dbReference>
<accession>X6PEK5</accession>
<comment type="caution">
    <text evidence="8">The sequence shown here is derived from an EMBL/GenBank/DDBJ whole genome shotgun (WGS) entry which is preliminary data.</text>
</comment>
<dbReference type="CDD" id="cd00051">
    <property type="entry name" value="EFh"/>
    <property type="match status" value="1"/>
</dbReference>
<keyword evidence="3" id="KW-0479">Metal-binding</keyword>
<dbReference type="InterPro" id="IPR028846">
    <property type="entry name" value="Recoverin"/>
</dbReference>
<dbReference type="Gene3D" id="1.10.238.10">
    <property type="entry name" value="EF-hand"/>
    <property type="match status" value="1"/>
</dbReference>
<dbReference type="SMART" id="SM00054">
    <property type="entry name" value="EFh"/>
    <property type="match status" value="2"/>
</dbReference>
<evidence type="ECO:0000256" key="1">
    <source>
        <dbReference type="ARBA" id="ARBA00006049"/>
    </source>
</evidence>
<keyword evidence="5" id="KW-0106">Calcium</keyword>
<evidence type="ECO:0000256" key="5">
    <source>
        <dbReference type="ARBA" id="ARBA00022837"/>
    </source>
</evidence>
<dbReference type="EMBL" id="ASPP01000436">
    <property type="protein sequence ID" value="ETO36656.1"/>
    <property type="molecule type" value="Genomic_DNA"/>
</dbReference>
<dbReference type="PROSITE" id="PS00018">
    <property type="entry name" value="EF_HAND_1"/>
    <property type="match status" value="2"/>
</dbReference>
<evidence type="ECO:0000256" key="2">
    <source>
        <dbReference type="ARBA" id="ARBA00022707"/>
    </source>
</evidence>